<dbReference type="PANTHER" id="PTHR15749:SF4">
    <property type="entry name" value="FANCONI-ASSOCIATED NUCLEASE 1"/>
    <property type="match status" value="1"/>
</dbReference>
<sequence>MVDFNDMIIVLNERLFEKHERLDCYHFLRILRNVLVKLDSETRNKYFSPFYLIIESIIKLDNISLAMLLTFYYKGSTPISLNTLKSKNGFGTQIEMNNIMKKFLKKGLAFVVQSEDITLISILEMLTIKELNTLHKKFCKTKMKFTRLEISNDIINIGKQRNLMGKNVGVEIKNCAIDILSGIYKFNPSVHKLISAIIALHYPDLMDIRNEIGNNDDSIMGKIVLQFLSRSSQMLNNIMDNSDVVIIKLYYNFIDIIEYVDAIEMLRKIQLTDDVKSETFISILKYAGNAIIEDSEKILKWLSENVPIRLLQYTRVSIVCSIFYVAAEKFVKVKEYKIAESLYQYITEDKNLIPFIGSKKYSEYWIRRCINIKHNGNMNFQKEFYKNASYFSKYFLEATKIEIDERESKLIDDKINVMFTYENEEISLPILKKTGSSGVKNQFFLTKNDNIYLVNVEKAVLEHYMSTNKYTHGGHFENKIWIETFYLIFADIVYKQIDSNIPYNHEFVKIHPLLGSKEFVKENLVYISNRYNTFVFGTSRDQYKIVKRNMKLFWHLKDTDDDCIIFKKPSDFFEFINCMNIQNLTLLCINQMSFKRGLFSGYPDLVLWNVETRDISCFEVKGPGDTLTCKQKLAIKILNTFLCIPCKCINVKAQSQNPSFPIIT</sequence>
<evidence type="ECO:0000313" key="9">
    <source>
        <dbReference type="WBParaSite" id="SRAE_2000279300.1"/>
    </source>
</evidence>
<reference evidence="7 8" key="1">
    <citation type="submission" date="2014-09" db="EMBL/GenBank/DDBJ databases">
        <authorList>
            <person name="Martin A.A."/>
        </authorList>
    </citation>
    <scope>NUCLEOTIDE SEQUENCE</scope>
    <source>
        <strain evidence="8">ED321</strain>
        <strain evidence="7">ED321 Heterogonic</strain>
    </source>
</reference>
<dbReference type="OrthoDB" id="76364at2759"/>
<dbReference type="WBParaSite" id="SRAE_2000279300.1">
    <property type="protein sequence ID" value="SRAE_2000279300.1"/>
    <property type="gene ID" value="WBGene00263007"/>
</dbReference>
<comment type="subcellular location">
    <subcellularLocation>
        <location evidence="5">Nucleus</location>
    </subcellularLocation>
</comment>
<dbReference type="Pfam" id="PF08774">
    <property type="entry name" value="VRR_NUC"/>
    <property type="match status" value="1"/>
</dbReference>
<dbReference type="EC" id="3.1.4.1" evidence="5"/>
<dbReference type="PANTHER" id="PTHR15749">
    <property type="entry name" value="FANCONI-ASSOCIATED NUCLEASE 1"/>
    <property type="match status" value="1"/>
</dbReference>
<dbReference type="GeneID" id="36380500"/>
<keyword evidence="5" id="KW-0234">DNA repair</keyword>
<keyword evidence="8" id="KW-1185">Reference proteome</keyword>
<evidence type="ECO:0000256" key="1">
    <source>
        <dbReference type="ARBA" id="ARBA00022722"/>
    </source>
</evidence>
<dbReference type="Proteomes" id="UP000035682">
    <property type="component" value="Unplaced"/>
</dbReference>
<keyword evidence="3 5" id="KW-0378">Hydrolase</keyword>
<proteinExistence type="inferred from homology"/>
<comment type="cofactor">
    <cofactor evidence="5">
        <name>Mg(2+)</name>
        <dbReference type="ChEBI" id="CHEBI:18420"/>
    </cofactor>
    <cofactor evidence="5">
        <name>Mn(2+)</name>
        <dbReference type="ChEBI" id="CHEBI:29035"/>
    </cofactor>
</comment>
<reference evidence="9" key="2">
    <citation type="submission" date="2020-12" db="UniProtKB">
        <authorList>
            <consortium name="WormBaseParasite"/>
        </authorList>
    </citation>
    <scope>IDENTIFICATION</scope>
</reference>
<comment type="catalytic activity">
    <reaction evidence="5">
        <text>Hydrolytically removes 5'-nucleotides successively from the 3'-hydroxy termini of 3'-hydroxy-terminated oligonucleotides.</text>
        <dbReference type="EC" id="3.1.4.1"/>
    </reaction>
</comment>
<name>A0A090LKQ0_STRRB</name>
<dbReference type="GO" id="GO:0005634">
    <property type="term" value="C:nucleus"/>
    <property type="evidence" value="ECO:0007669"/>
    <property type="project" value="UniProtKB-SubCell"/>
</dbReference>
<dbReference type="InterPro" id="IPR014883">
    <property type="entry name" value="VRR_NUC"/>
</dbReference>
<keyword evidence="4 5" id="KW-0460">Magnesium</keyword>
<protein>
    <recommendedName>
        <fullName evidence="5">Fanconi-associated nuclease</fullName>
        <ecNumber evidence="5">3.1.4.1</ecNumber>
    </recommendedName>
</protein>
<dbReference type="InterPro" id="IPR033315">
    <property type="entry name" value="Fan1-like"/>
</dbReference>
<dbReference type="GO" id="GO:0004528">
    <property type="term" value="F:phosphodiesterase I activity"/>
    <property type="evidence" value="ECO:0007669"/>
    <property type="project" value="UniProtKB-EC"/>
</dbReference>
<dbReference type="GO" id="GO:0017108">
    <property type="term" value="F:5'-flap endonuclease activity"/>
    <property type="evidence" value="ECO:0007669"/>
    <property type="project" value="TreeGrafter"/>
</dbReference>
<dbReference type="GO" id="GO:0008409">
    <property type="term" value="F:5'-3' exonuclease activity"/>
    <property type="evidence" value="ECO:0007669"/>
    <property type="project" value="TreeGrafter"/>
</dbReference>
<evidence type="ECO:0000256" key="4">
    <source>
        <dbReference type="ARBA" id="ARBA00022842"/>
    </source>
</evidence>
<keyword evidence="5" id="KW-0464">Manganese</keyword>
<feature type="domain" description="VRR-NUC" evidence="6">
    <location>
        <begin position="576"/>
        <end position="640"/>
    </location>
</feature>
<gene>
    <name evidence="7 9 10" type="ORF">SRAE_2000279300</name>
</gene>
<dbReference type="CTD" id="36380500"/>
<dbReference type="GO" id="GO:0070336">
    <property type="term" value="F:flap-structured DNA binding"/>
    <property type="evidence" value="ECO:0007669"/>
    <property type="project" value="TreeGrafter"/>
</dbReference>
<evidence type="ECO:0000313" key="7">
    <source>
        <dbReference type="EMBL" id="CEF68135.1"/>
    </source>
</evidence>
<evidence type="ECO:0000256" key="3">
    <source>
        <dbReference type="ARBA" id="ARBA00022801"/>
    </source>
</evidence>
<comment type="function">
    <text evidence="5">Nuclease required for the repair of DNA interstrand cross-links (ICL). Acts as a 5'-3' exonuclease that anchors at a cut end of DNA and cleaves DNA successively at every third nucleotide, allowing to excise an ICL from one strand through flanking incisions.</text>
</comment>
<dbReference type="GO" id="GO:0036297">
    <property type="term" value="P:interstrand cross-link repair"/>
    <property type="evidence" value="ECO:0007669"/>
    <property type="project" value="InterPro"/>
</dbReference>
<evidence type="ECO:0000313" key="8">
    <source>
        <dbReference type="Proteomes" id="UP000035682"/>
    </source>
</evidence>
<evidence type="ECO:0000259" key="6">
    <source>
        <dbReference type="Pfam" id="PF08774"/>
    </source>
</evidence>
<dbReference type="STRING" id="34506.A0A090LKQ0"/>
<evidence type="ECO:0000256" key="2">
    <source>
        <dbReference type="ARBA" id="ARBA00022723"/>
    </source>
</evidence>
<dbReference type="WormBase" id="SRAE_2000279300">
    <property type="protein sequence ID" value="SRP05771"/>
    <property type="gene ID" value="WBGene00263007"/>
</dbReference>
<keyword evidence="1 5" id="KW-0540">Nuclease</keyword>
<keyword evidence="2 5" id="KW-0479">Metal-binding</keyword>
<organism evidence="7">
    <name type="scientific">Strongyloides ratti</name>
    <name type="common">Parasitic roundworm</name>
    <dbReference type="NCBI Taxonomy" id="34506"/>
    <lineage>
        <taxon>Eukaryota</taxon>
        <taxon>Metazoa</taxon>
        <taxon>Ecdysozoa</taxon>
        <taxon>Nematoda</taxon>
        <taxon>Chromadorea</taxon>
        <taxon>Rhabditida</taxon>
        <taxon>Tylenchina</taxon>
        <taxon>Panagrolaimomorpha</taxon>
        <taxon>Strongyloidoidea</taxon>
        <taxon>Strongyloididae</taxon>
        <taxon>Strongyloides</taxon>
    </lineage>
</organism>
<dbReference type="RefSeq" id="XP_024507335.1">
    <property type="nucleotide sequence ID" value="XM_024653904.1"/>
</dbReference>
<dbReference type="AlphaFoldDB" id="A0A090LKQ0"/>
<evidence type="ECO:0000256" key="5">
    <source>
        <dbReference type="RuleBase" id="RU365033"/>
    </source>
</evidence>
<keyword evidence="5" id="KW-0539">Nucleus</keyword>
<keyword evidence="5" id="KW-0227">DNA damage</keyword>
<evidence type="ECO:0000313" key="10">
    <source>
        <dbReference type="WormBase" id="SRAE_2000279300"/>
    </source>
</evidence>
<dbReference type="GO" id="GO:0046872">
    <property type="term" value="F:metal ion binding"/>
    <property type="evidence" value="ECO:0007669"/>
    <property type="project" value="UniProtKB-KW"/>
</dbReference>
<dbReference type="EMBL" id="LN609529">
    <property type="protein sequence ID" value="CEF68135.1"/>
    <property type="molecule type" value="Genomic_DNA"/>
</dbReference>
<comment type="similarity">
    <text evidence="5">Belongs to the FAN1 family.</text>
</comment>
<accession>A0A090LKQ0</accession>